<accession>A0ABY2IUR4</accession>
<evidence type="ECO:0000313" key="2">
    <source>
        <dbReference type="EMBL" id="TFC95077.1"/>
    </source>
</evidence>
<gene>
    <name evidence="2" type="ORF">E3T28_14145</name>
</gene>
<evidence type="ECO:0000313" key="3">
    <source>
        <dbReference type="Proteomes" id="UP000297853"/>
    </source>
</evidence>
<feature type="compositionally biased region" description="Basic and acidic residues" evidence="1">
    <location>
        <begin position="100"/>
        <end position="111"/>
    </location>
</feature>
<sequence length="127" mass="14325">MKKSDMLPGLAAAQWVRFLAPLSKVVMVLSLIDLAVYVVTGGNGRNGATMDVRSFRRDDHDLFRSYFAHVRRAGEGPSRGERRVHNDWWEVSRRTPTGFPHREGREGDRAGLDNQTTRAIEAAQVTF</sequence>
<proteinExistence type="predicted"/>
<comment type="caution">
    <text evidence="2">The sequence shown here is derived from an EMBL/GenBank/DDBJ whole genome shotgun (WGS) entry which is preliminary data.</text>
</comment>
<evidence type="ECO:0000256" key="1">
    <source>
        <dbReference type="SAM" id="MobiDB-lite"/>
    </source>
</evidence>
<dbReference type="EMBL" id="SOGQ01000079">
    <property type="protein sequence ID" value="TFC95077.1"/>
    <property type="molecule type" value="Genomic_DNA"/>
</dbReference>
<organism evidence="2 3">
    <name type="scientific">Cryobacterium sinapicolor</name>
    <dbReference type="NCBI Taxonomy" id="1259236"/>
    <lineage>
        <taxon>Bacteria</taxon>
        <taxon>Bacillati</taxon>
        <taxon>Actinomycetota</taxon>
        <taxon>Actinomycetes</taxon>
        <taxon>Micrococcales</taxon>
        <taxon>Microbacteriaceae</taxon>
        <taxon>Cryobacterium</taxon>
    </lineage>
</organism>
<protein>
    <submittedName>
        <fullName evidence="2">Uncharacterized protein</fullName>
    </submittedName>
</protein>
<keyword evidence="3" id="KW-1185">Reference proteome</keyword>
<reference evidence="2 3" key="1">
    <citation type="submission" date="2019-03" db="EMBL/GenBank/DDBJ databases">
        <title>Genomics of glacier-inhabiting Cryobacterium strains.</title>
        <authorList>
            <person name="Liu Q."/>
            <person name="Xin Y.-H."/>
        </authorList>
    </citation>
    <scope>NUCLEOTIDE SEQUENCE [LARGE SCALE GENOMIC DNA]</scope>
    <source>
        <strain evidence="2 3">TMT1-23-1</strain>
    </source>
</reference>
<dbReference type="RefSeq" id="WP_134432479.1">
    <property type="nucleotide sequence ID" value="NZ_SOGQ01000079.1"/>
</dbReference>
<feature type="region of interest" description="Disordered" evidence="1">
    <location>
        <begin position="95"/>
        <end position="114"/>
    </location>
</feature>
<dbReference type="Proteomes" id="UP000297853">
    <property type="component" value="Unassembled WGS sequence"/>
</dbReference>
<name>A0ABY2IUR4_9MICO</name>